<sequence>MSLYFPRPSPTNPDRRVVLKQLLVSTGAALTLSRFPIAAAQPTQPATPVLVNGWLLRAEDR</sequence>
<dbReference type="Proteomes" id="UP001614338">
    <property type="component" value="Unassembled WGS sequence"/>
</dbReference>
<accession>A0ABW8BVE7</accession>
<gene>
    <name evidence="1" type="ORF">ACIGG6_09400</name>
</gene>
<dbReference type="PROSITE" id="PS51318">
    <property type="entry name" value="TAT"/>
    <property type="match status" value="1"/>
</dbReference>
<keyword evidence="2" id="KW-1185">Reference proteome</keyword>
<evidence type="ECO:0000313" key="1">
    <source>
        <dbReference type="EMBL" id="MFI8750206.1"/>
    </source>
</evidence>
<dbReference type="EMBL" id="JBITWC010000012">
    <property type="protein sequence ID" value="MFI8750206.1"/>
    <property type="molecule type" value="Genomic_DNA"/>
</dbReference>
<dbReference type="InterPro" id="IPR006311">
    <property type="entry name" value="TAT_signal"/>
</dbReference>
<reference evidence="1 2" key="1">
    <citation type="submission" date="2024-10" db="EMBL/GenBank/DDBJ databases">
        <title>The Natural Products Discovery Center: Release of the First 8490 Sequenced Strains for Exploring Actinobacteria Biosynthetic Diversity.</title>
        <authorList>
            <person name="Kalkreuter E."/>
            <person name="Kautsar S.A."/>
            <person name="Yang D."/>
            <person name="Bader C.D."/>
            <person name="Teijaro C.N."/>
            <person name="Fluegel L."/>
            <person name="Davis C.M."/>
            <person name="Simpson J.R."/>
            <person name="Lauterbach L."/>
            <person name="Steele A.D."/>
            <person name="Gui C."/>
            <person name="Meng S."/>
            <person name="Li G."/>
            <person name="Viehrig K."/>
            <person name="Ye F."/>
            <person name="Su P."/>
            <person name="Kiefer A.F."/>
            <person name="Nichols A."/>
            <person name="Cepeda A.J."/>
            <person name="Yan W."/>
            <person name="Fan B."/>
            <person name="Jiang Y."/>
            <person name="Adhikari A."/>
            <person name="Zheng C.-J."/>
            <person name="Schuster L."/>
            <person name="Cowan T.M."/>
            <person name="Smanski M.J."/>
            <person name="Chevrette M.G."/>
            <person name="De Carvalho L.P.S."/>
            <person name="Shen B."/>
        </authorList>
    </citation>
    <scope>NUCLEOTIDE SEQUENCE [LARGE SCALE GENOMIC DNA]</scope>
    <source>
        <strain evidence="1 2">NPDC077409</strain>
    </source>
</reference>
<name>A0ABW8BVE7_9GAMM</name>
<proteinExistence type="predicted"/>
<organism evidence="1 2">
    <name type="scientific">Vreelandella lionensis</name>
    <dbReference type="NCBI Taxonomy" id="1144478"/>
    <lineage>
        <taxon>Bacteria</taxon>
        <taxon>Pseudomonadati</taxon>
        <taxon>Pseudomonadota</taxon>
        <taxon>Gammaproteobacteria</taxon>
        <taxon>Oceanospirillales</taxon>
        <taxon>Halomonadaceae</taxon>
        <taxon>Vreelandella</taxon>
    </lineage>
</organism>
<protein>
    <submittedName>
        <fullName evidence="1">Uncharacterized protein</fullName>
    </submittedName>
</protein>
<comment type="caution">
    <text evidence="1">The sequence shown here is derived from an EMBL/GenBank/DDBJ whole genome shotgun (WGS) entry which is preliminary data.</text>
</comment>
<evidence type="ECO:0000313" key="2">
    <source>
        <dbReference type="Proteomes" id="UP001614338"/>
    </source>
</evidence>
<dbReference type="RefSeq" id="WP_399844100.1">
    <property type="nucleotide sequence ID" value="NZ_JBITWC010000012.1"/>
</dbReference>